<proteinExistence type="inferred from homology"/>
<dbReference type="Proteomes" id="UP000030764">
    <property type="component" value="Unassembled WGS sequence"/>
</dbReference>
<dbReference type="SUPFAM" id="SSF50447">
    <property type="entry name" value="Translation proteins"/>
    <property type="match status" value="1"/>
</dbReference>
<dbReference type="InterPro" id="IPR027417">
    <property type="entry name" value="P-loop_NTPase"/>
</dbReference>
<dbReference type="EMBL" id="KL363204">
    <property type="protein sequence ID" value="KFD54822.1"/>
    <property type="molecule type" value="Genomic_DNA"/>
</dbReference>
<dbReference type="InterPro" id="IPR009000">
    <property type="entry name" value="Transl_B-barrel_sf"/>
</dbReference>
<evidence type="ECO:0000256" key="1">
    <source>
        <dbReference type="ARBA" id="ARBA00007249"/>
    </source>
</evidence>
<dbReference type="Pfam" id="PF00009">
    <property type="entry name" value="GTP_EFTU"/>
    <property type="match status" value="1"/>
</dbReference>
<comment type="similarity">
    <text evidence="1">Belongs to the TRAFAC class translation factor GTPase superfamily. Classic translation factor GTPase family. EF-Tu/EF-1A subfamily.</text>
</comment>
<dbReference type="SUPFAM" id="SSF52540">
    <property type="entry name" value="P-loop containing nucleoside triphosphate hydrolases"/>
    <property type="match status" value="1"/>
</dbReference>
<dbReference type="GO" id="GO:0003746">
    <property type="term" value="F:translation elongation factor activity"/>
    <property type="evidence" value="ECO:0007669"/>
    <property type="project" value="TreeGrafter"/>
</dbReference>
<dbReference type="InterPro" id="IPR000795">
    <property type="entry name" value="T_Tr_GTP-bd_dom"/>
</dbReference>
<keyword evidence="2" id="KW-0547">Nucleotide-binding</keyword>
<dbReference type="AlphaFoldDB" id="A0A085MC76"/>
<feature type="chain" id="PRO_5001795128" description="Tr-type G domain-containing protein" evidence="4">
    <location>
        <begin position="21"/>
        <end position="569"/>
    </location>
</feature>
<feature type="domain" description="Tr-type G" evidence="5">
    <location>
        <begin position="144"/>
        <end position="369"/>
    </location>
</feature>
<dbReference type="CDD" id="cd03694">
    <property type="entry name" value="GTPBP_II"/>
    <property type="match status" value="1"/>
</dbReference>
<dbReference type="FunFam" id="2.40.30.10:FF:000014">
    <property type="entry name" value="Probable GTP-binding protein 1"/>
    <property type="match status" value="1"/>
</dbReference>
<dbReference type="PANTHER" id="PTHR43721:SF3">
    <property type="entry name" value="GTP-BINDING PROTEIN 2"/>
    <property type="match status" value="1"/>
</dbReference>
<keyword evidence="4" id="KW-0732">Signal</keyword>
<evidence type="ECO:0000256" key="4">
    <source>
        <dbReference type="SAM" id="SignalP"/>
    </source>
</evidence>
<dbReference type="InterPro" id="IPR009001">
    <property type="entry name" value="Transl_elong_EF1A/Init_IF2_C"/>
</dbReference>
<evidence type="ECO:0000256" key="2">
    <source>
        <dbReference type="ARBA" id="ARBA00022741"/>
    </source>
</evidence>
<protein>
    <recommendedName>
        <fullName evidence="5">Tr-type G domain-containing protein</fullName>
    </recommendedName>
</protein>
<dbReference type="FunFam" id="3.40.50.300:FF:000091">
    <property type="entry name" value="Probable GTP-binding protein 1"/>
    <property type="match status" value="1"/>
</dbReference>
<dbReference type="GO" id="GO:0005525">
    <property type="term" value="F:GTP binding"/>
    <property type="evidence" value="ECO:0007669"/>
    <property type="project" value="UniProtKB-KW"/>
</dbReference>
<dbReference type="GO" id="GO:0003924">
    <property type="term" value="F:GTPase activity"/>
    <property type="evidence" value="ECO:0007669"/>
    <property type="project" value="InterPro"/>
</dbReference>
<dbReference type="Gene3D" id="2.40.30.10">
    <property type="entry name" value="Translation factors"/>
    <property type="match status" value="1"/>
</dbReference>
<dbReference type="CDD" id="cd04165">
    <property type="entry name" value="GTPBP1_like"/>
    <property type="match status" value="1"/>
</dbReference>
<dbReference type="PROSITE" id="PS51722">
    <property type="entry name" value="G_TR_2"/>
    <property type="match status" value="1"/>
</dbReference>
<reference evidence="6 7" key="1">
    <citation type="journal article" date="2014" name="Nat. Genet.">
        <title>Genome and transcriptome of the porcine whipworm Trichuris suis.</title>
        <authorList>
            <person name="Jex A.R."/>
            <person name="Nejsum P."/>
            <person name="Schwarz E.M."/>
            <person name="Hu L."/>
            <person name="Young N.D."/>
            <person name="Hall R.S."/>
            <person name="Korhonen P.K."/>
            <person name="Liao S."/>
            <person name="Thamsborg S."/>
            <person name="Xia J."/>
            <person name="Xu P."/>
            <person name="Wang S."/>
            <person name="Scheerlinck J.P."/>
            <person name="Hofmann A."/>
            <person name="Sternberg P.W."/>
            <person name="Wang J."/>
            <person name="Gasser R.B."/>
        </authorList>
    </citation>
    <scope>NUCLEOTIDE SEQUENCE [LARGE SCALE GENOMIC DNA]</scope>
    <source>
        <strain evidence="6">DCEP-RM93M</strain>
    </source>
</reference>
<dbReference type="SUPFAM" id="SSF50465">
    <property type="entry name" value="EF-Tu/eEF-1alpha/eIF2-gamma C-terminal domain"/>
    <property type="match status" value="1"/>
</dbReference>
<evidence type="ECO:0000313" key="7">
    <source>
        <dbReference type="Proteomes" id="UP000030764"/>
    </source>
</evidence>
<evidence type="ECO:0000259" key="5">
    <source>
        <dbReference type="PROSITE" id="PS51722"/>
    </source>
</evidence>
<evidence type="ECO:0000256" key="3">
    <source>
        <dbReference type="ARBA" id="ARBA00023134"/>
    </source>
</evidence>
<keyword evidence="7" id="KW-1185">Reference proteome</keyword>
<keyword evidence="3" id="KW-0342">GTP-binding</keyword>
<dbReference type="Gene3D" id="3.40.50.300">
    <property type="entry name" value="P-loop containing nucleotide triphosphate hydrolases"/>
    <property type="match status" value="1"/>
</dbReference>
<gene>
    <name evidence="6" type="ORF">M513_04256</name>
</gene>
<sequence length="569" mass="63641">MARFKLKIILFLSMEYFFSCYRDQTTTLYSSFNDLGSPLDENGPGNMPPEQSDGNVEYKLKLVNPSPARLQHLISQMKWRLREGHGEAVYEIGVQDNGICRGLTKYEFDSSVNTLKRMAAELNASVTLLREKTVEGGEDEMLKFIELRIAMLGSDDSGKSTLLGVLTQGELDNGRGKSRLNLFRHLHEVLSGRTSSISFGIVGFDNQGNPLNRRQHCDEEICNRSEKVITFIDLAGHQKYMRTTISGLSAYKPHFVVLVVDAKVGIADTTRDHLSWSFALEVPVFIVVTKVDIATRQMVDKVVDDIENALKNPPYRRVAVRVKNDDDVCVLGSNFRGQKLVPIFTVSNVTGESIEQLLKFLYVLPPRDTKRQAAANLQEDVEFQIDDVFCVPCVGRVVSGLLTRGVLREGDRLFLGPNQQGDFKSVLVKSMQRIRVPCRVVQASQFATVSIGDLGDFQLRKGMVLIGHSRKPVASWTIRADVFVTLHIGNVCQTAVITRVHNQSGTLRSHESASVTLTFIRQPEFITPKSRLLFRHGKTKGIGIVREVNLNSNITTLPSETTSELRRPS</sequence>
<dbReference type="PANTHER" id="PTHR43721">
    <property type="entry name" value="ELONGATION FACTOR TU-RELATED"/>
    <property type="match status" value="1"/>
</dbReference>
<evidence type="ECO:0000313" key="6">
    <source>
        <dbReference type="EMBL" id="KFD54822.1"/>
    </source>
</evidence>
<dbReference type="InterPro" id="IPR035531">
    <property type="entry name" value="GTPBP1-like"/>
</dbReference>
<accession>A0A085MC76</accession>
<feature type="signal peptide" evidence="4">
    <location>
        <begin position="1"/>
        <end position="20"/>
    </location>
</feature>
<organism evidence="6 7">
    <name type="scientific">Trichuris suis</name>
    <name type="common">pig whipworm</name>
    <dbReference type="NCBI Taxonomy" id="68888"/>
    <lineage>
        <taxon>Eukaryota</taxon>
        <taxon>Metazoa</taxon>
        <taxon>Ecdysozoa</taxon>
        <taxon>Nematoda</taxon>
        <taxon>Enoplea</taxon>
        <taxon>Dorylaimia</taxon>
        <taxon>Trichinellida</taxon>
        <taxon>Trichuridae</taxon>
        <taxon>Trichuris</taxon>
    </lineage>
</organism>
<dbReference type="InterPro" id="IPR050055">
    <property type="entry name" value="EF-Tu_GTPase"/>
</dbReference>
<name>A0A085MC76_9BILA</name>